<reference evidence="1" key="1">
    <citation type="submission" date="2019-12" db="EMBL/GenBank/DDBJ databases">
        <title>An insight into the sialome of adult female Ixodes ricinus ticks feeding for 6 days.</title>
        <authorList>
            <person name="Perner J."/>
            <person name="Ribeiro J.M.C."/>
        </authorList>
    </citation>
    <scope>NUCLEOTIDE SEQUENCE</scope>
    <source>
        <strain evidence="1">Semi-engorged</strain>
        <tissue evidence="1">Salivary glands</tissue>
    </source>
</reference>
<dbReference type="AlphaFoldDB" id="A0A6B0UZG8"/>
<accession>A0A6B0UZG8</accession>
<sequence>MITASKWGVTFLYYFFPAFCTMRPRKSPAGLRKERLRRLNYMRFRRANARLDFLHCLLFLFSFPSHSSMTDSVSSGNKVLSCEYTTNDQAKGSAKIMPECASVRSSTAMWFFRSFLSPAFRSLSGTHLQQAIDMVLLLPISRLIIRSSETFCEEPLPLYTARAVTKAPGVLE</sequence>
<organism evidence="1">
    <name type="scientific">Ixodes ricinus</name>
    <name type="common">Common tick</name>
    <name type="synonym">Acarus ricinus</name>
    <dbReference type="NCBI Taxonomy" id="34613"/>
    <lineage>
        <taxon>Eukaryota</taxon>
        <taxon>Metazoa</taxon>
        <taxon>Ecdysozoa</taxon>
        <taxon>Arthropoda</taxon>
        <taxon>Chelicerata</taxon>
        <taxon>Arachnida</taxon>
        <taxon>Acari</taxon>
        <taxon>Parasitiformes</taxon>
        <taxon>Ixodida</taxon>
        <taxon>Ixodoidea</taxon>
        <taxon>Ixodidae</taxon>
        <taxon>Ixodinae</taxon>
        <taxon>Ixodes</taxon>
    </lineage>
</organism>
<name>A0A6B0UZG8_IXORI</name>
<protein>
    <submittedName>
        <fullName evidence="1">Putative secreted protein</fullName>
    </submittedName>
</protein>
<proteinExistence type="predicted"/>
<dbReference type="EMBL" id="GIFC01012792">
    <property type="protein sequence ID" value="MXU94875.1"/>
    <property type="molecule type" value="Transcribed_RNA"/>
</dbReference>
<evidence type="ECO:0000313" key="1">
    <source>
        <dbReference type="EMBL" id="MXU94875.1"/>
    </source>
</evidence>